<dbReference type="WBParaSite" id="Gr19_v10_g13632.t2">
    <property type="protein sequence ID" value="Gr19_v10_g13632.t2"/>
    <property type="gene ID" value="Gr19_v10_g13632"/>
</dbReference>
<protein>
    <submittedName>
        <fullName evidence="2">Uncharacterized protein</fullName>
    </submittedName>
</protein>
<keyword evidence="1" id="KW-1185">Reference proteome</keyword>
<evidence type="ECO:0000313" key="1">
    <source>
        <dbReference type="Proteomes" id="UP000887572"/>
    </source>
</evidence>
<dbReference type="AlphaFoldDB" id="A0A914H2U9"/>
<sequence>MRWASVHQCKWRGTKGQKNEMNWLYWCGQINSGARAARHSASGLLGAFGRGCVTMPLVAEGVRGAEQFKNGYKKKE</sequence>
<evidence type="ECO:0000313" key="2">
    <source>
        <dbReference type="WBParaSite" id="Gr19_v10_g13632.t2"/>
    </source>
</evidence>
<organism evidence="1 2">
    <name type="scientific">Globodera rostochiensis</name>
    <name type="common">Golden nematode worm</name>
    <name type="synonym">Heterodera rostochiensis</name>
    <dbReference type="NCBI Taxonomy" id="31243"/>
    <lineage>
        <taxon>Eukaryota</taxon>
        <taxon>Metazoa</taxon>
        <taxon>Ecdysozoa</taxon>
        <taxon>Nematoda</taxon>
        <taxon>Chromadorea</taxon>
        <taxon>Rhabditida</taxon>
        <taxon>Tylenchina</taxon>
        <taxon>Tylenchomorpha</taxon>
        <taxon>Tylenchoidea</taxon>
        <taxon>Heteroderidae</taxon>
        <taxon>Heteroderinae</taxon>
        <taxon>Globodera</taxon>
    </lineage>
</organism>
<proteinExistence type="predicted"/>
<dbReference type="Proteomes" id="UP000887572">
    <property type="component" value="Unplaced"/>
</dbReference>
<reference evidence="2" key="1">
    <citation type="submission" date="2022-11" db="UniProtKB">
        <authorList>
            <consortium name="WormBaseParasite"/>
        </authorList>
    </citation>
    <scope>IDENTIFICATION</scope>
</reference>
<name>A0A914H2U9_GLORO</name>
<accession>A0A914H2U9</accession>